<dbReference type="InterPro" id="IPR000326">
    <property type="entry name" value="PAP2/HPO"/>
</dbReference>
<feature type="signal peptide" evidence="1">
    <location>
        <begin position="1"/>
        <end position="25"/>
    </location>
</feature>
<dbReference type="InterPro" id="IPR036938">
    <property type="entry name" value="PAP2/HPO_sf"/>
</dbReference>
<sequence>MVRHLMGAMVAASVLVTLTAATAAAEDMPWSGEFLGREARTLRDEAAAFVTAPFGIDNGALWGTLAVAGAVGVLSQFDEDIRDEVAGTRGRTLDRVTDAGSLVGNPVIHLGVAGAVYGGGLLAGSPRWRDTGLMMGEAALLADAATLVLKQAIGRARPLTGKGSGTFRPLSFASDYDSMPSMHTASSFALASVITSTSGSVPVGVASYATAAFVGFSRMQEGKHWASDVLLGAAIGELAGRIVTRYHASGGNLVLVPAVADGAATLALVGKF</sequence>
<feature type="domain" description="Phosphatidic acid phosphatase type 2/haloperoxidase" evidence="2">
    <location>
        <begin position="132"/>
        <end position="244"/>
    </location>
</feature>
<keyword evidence="1" id="KW-0732">Signal</keyword>
<dbReference type="SMART" id="SM00014">
    <property type="entry name" value="acidPPc"/>
    <property type="match status" value="1"/>
</dbReference>
<dbReference type="Gene3D" id="1.20.144.10">
    <property type="entry name" value="Phosphatidic acid phosphatase type 2/haloperoxidase"/>
    <property type="match status" value="1"/>
</dbReference>
<dbReference type="AlphaFoldDB" id="A0A0C1R0W2"/>
<dbReference type="PANTHER" id="PTHR14969:SF13">
    <property type="entry name" value="AT30094P"/>
    <property type="match status" value="1"/>
</dbReference>
<reference evidence="3 4" key="1">
    <citation type="submission" date="2015-01" db="EMBL/GenBank/DDBJ databases">
        <title>Genome sequence of the anaerobic bacterium Geobacter soli GSS01, a dissimilatory Fe(III) reducer from soil.</title>
        <authorList>
            <person name="Yang G."/>
            <person name="Zhou S."/>
        </authorList>
    </citation>
    <scope>NUCLEOTIDE SEQUENCE [LARGE SCALE GENOMIC DNA]</scope>
    <source>
        <strain evidence="3 4">GSS01</strain>
    </source>
</reference>
<proteinExistence type="predicted"/>
<name>A0A0C1R0W2_9BACT</name>
<gene>
    <name evidence="3" type="ORF">SE37_05460</name>
</gene>
<dbReference type="EMBL" id="JXBL01000001">
    <property type="protein sequence ID" value="KIE44156.1"/>
    <property type="molecule type" value="Genomic_DNA"/>
</dbReference>
<dbReference type="CDD" id="cd03394">
    <property type="entry name" value="PAP2_like_5"/>
    <property type="match status" value="1"/>
</dbReference>
<dbReference type="RefSeq" id="WP_039648218.1">
    <property type="nucleotide sequence ID" value="NZ_JXBL01000001.1"/>
</dbReference>
<dbReference type="SUPFAM" id="SSF48317">
    <property type="entry name" value="Acid phosphatase/Vanadium-dependent haloperoxidase"/>
    <property type="match status" value="1"/>
</dbReference>
<keyword evidence="4" id="KW-1185">Reference proteome</keyword>
<accession>A0A0C1R0W2</accession>
<evidence type="ECO:0000313" key="3">
    <source>
        <dbReference type="EMBL" id="KIE44156.1"/>
    </source>
</evidence>
<protein>
    <submittedName>
        <fullName evidence="3">Phosphoesterase</fullName>
    </submittedName>
</protein>
<comment type="caution">
    <text evidence="3">The sequence shown here is derived from an EMBL/GenBank/DDBJ whole genome shotgun (WGS) entry which is preliminary data.</text>
</comment>
<evidence type="ECO:0000259" key="2">
    <source>
        <dbReference type="SMART" id="SM00014"/>
    </source>
</evidence>
<organism evidence="3 4">
    <name type="scientific">Geobacter soli</name>
    <dbReference type="NCBI Taxonomy" id="1510391"/>
    <lineage>
        <taxon>Bacteria</taxon>
        <taxon>Pseudomonadati</taxon>
        <taxon>Thermodesulfobacteriota</taxon>
        <taxon>Desulfuromonadia</taxon>
        <taxon>Geobacterales</taxon>
        <taxon>Geobacteraceae</taxon>
        <taxon>Geobacter</taxon>
    </lineage>
</organism>
<dbReference type="Pfam" id="PF01569">
    <property type="entry name" value="PAP2"/>
    <property type="match status" value="1"/>
</dbReference>
<evidence type="ECO:0000313" key="4">
    <source>
        <dbReference type="Proteomes" id="UP000031433"/>
    </source>
</evidence>
<dbReference type="Proteomes" id="UP000031433">
    <property type="component" value="Unassembled WGS sequence"/>
</dbReference>
<dbReference type="PANTHER" id="PTHR14969">
    <property type="entry name" value="SPHINGOSINE-1-PHOSPHATE PHOSPHOHYDROLASE"/>
    <property type="match status" value="1"/>
</dbReference>
<feature type="chain" id="PRO_5002137202" evidence="1">
    <location>
        <begin position="26"/>
        <end position="272"/>
    </location>
</feature>
<evidence type="ECO:0000256" key="1">
    <source>
        <dbReference type="SAM" id="SignalP"/>
    </source>
</evidence>